<name>S8CF19_9LAMI</name>
<dbReference type="GO" id="GO:0099402">
    <property type="term" value="P:plant organ development"/>
    <property type="evidence" value="ECO:0007669"/>
    <property type="project" value="UniProtKB-ARBA"/>
</dbReference>
<dbReference type="FunFam" id="1.25.40.10:FF:000285">
    <property type="entry name" value="Pentatricopeptide repeat-containing protein, chloroplastic"/>
    <property type="match status" value="1"/>
</dbReference>
<evidence type="ECO:0000256" key="1">
    <source>
        <dbReference type="ARBA" id="ARBA00022737"/>
    </source>
</evidence>
<dbReference type="Proteomes" id="UP000015453">
    <property type="component" value="Unassembled WGS sequence"/>
</dbReference>
<dbReference type="AlphaFoldDB" id="S8CF19"/>
<feature type="non-terminal residue" evidence="3">
    <location>
        <position position="1"/>
    </location>
</feature>
<proteinExistence type="predicted"/>
<feature type="repeat" description="PPR" evidence="2">
    <location>
        <begin position="368"/>
        <end position="402"/>
    </location>
</feature>
<dbReference type="InterPro" id="IPR011990">
    <property type="entry name" value="TPR-like_helical_dom_sf"/>
</dbReference>
<dbReference type="InterPro" id="IPR002885">
    <property type="entry name" value="PPR_rpt"/>
</dbReference>
<keyword evidence="1" id="KW-0677">Repeat</keyword>
<organism evidence="3 4">
    <name type="scientific">Genlisea aurea</name>
    <dbReference type="NCBI Taxonomy" id="192259"/>
    <lineage>
        <taxon>Eukaryota</taxon>
        <taxon>Viridiplantae</taxon>
        <taxon>Streptophyta</taxon>
        <taxon>Embryophyta</taxon>
        <taxon>Tracheophyta</taxon>
        <taxon>Spermatophyta</taxon>
        <taxon>Magnoliopsida</taxon>
        <taxon>eudicotyledons</taxon>
        <taxon>Gunneridae</taxon>
        <taxon>Pentapetalae</taxon>
        <taxon>asterids</taxon>
        <taxon>lamiids</taxon>
        <taxon>Lamiales</taxon>
        <taxon>Lentibulariaceae</taxon>
        <taxon>Genlisea</taxon>
    </lineage>
</organism>
<dbReference type="PANTHER" id="PTHR24015">
    <property type="entry name" value="OS07G0578800 PROTEIN-RELATED"/>
    <property type="match status" value="1"/>
</dbReference>
<dbReference type="PANTHER" id="PTHR24015:SF1935">
    <property type="entry name" value="TETRATRICOPEPTIDE REPEAT (TPR)-LIKE SUPERFAMILY PROTEIN"/>
    <property type="match status" value="1"/>
</dbReference>
<dbReference type="Pfam" id="PF01535">
    <property type="entry name" value="PPR"/>
    <property type="match status" value="2"/>
</dbReference>
<dbReference type="PROSITE" id="PS51375">
    <property type="entry name" value="PPR"/>
    <property type="match status" value="3"/>
</dbReference>
<dbReference type="FunFam" id="1.25.40.10:FF:000158">
    <property type="entry name" value="pentatricopeptide repeat-containing protein At2g33680"/>
    <property type="match status" value="1"/>
</dbReference>
<keyword evidence="4" id="KW-1185">Reference proteome</keyword>
<evidence type="ECO:0000256" key="2">
    <source>
        <dbReference type="PROSITE-ProRule" id="PRU00708"/>
    </source>
</evidence>
<dbReference type="OrthoDB" id="1859199at2759"/>
<accession>S8CF19</accession>
<dbReference type="Pfam" id="PF13041">
    <property type="entry name" value="PPR_2"/>
    <property type="match status" value="3"/>
</dbReference>
<protein>
    <recommendedName>
        <fullName evidence="5">Pentatricopeptide repeat-containing protein</fullName>
    </recommendedName>
</protein>
<evidence type="ECO:0000313" key="4">
    <source>
        <dbReference type="Proteomes" id="UP000015453"/>
    </source>
</evidence>
<sequence length="547" mass="59842">YSKILQLCIRSKSLKSGQLIHSRLIIDGFPQNARLKTSLISFYSKIGDIGSARKVFDEMSERSLVAWSTLISGYCKCGDDVEALRVFASMHCAGIRANQFTYGSALSACTRLSCSESGNQVHCRVEKSRFVNNLFVQSALVDFHAKCGKIEDSRSVFESMERRDSVSWNVLIGGYAARRLTRNAMLTFCLMLREGILPDSFTFGNLLKCTTHGDEGLSKVGAIHGYVSKFGFGSHEFVIGCLVDAYVKCRSLATAHLLYSSLNEVDVVSCTALIKGYASEGVNLEKALLLFLEVHKETSTDEMLLCSMLGICAKAASLWLGKQIHATLVKCCHLHHDMAMSNSLIGMYSKSGGIEDAGLVFDEMPIRNVVSWTSLIAGCGMHGRGREALRLLSEMERERLEPNGVTLVSLLSACDHGGFTARAWEFIRTAVDGRGIELGPKHFACLADTLARAGYMDEAYDLACEFPGSESERASVLGSILGACSTYGNTKLGRIVAGSLFRLEPEKRTNYVVMAGIYAGAGLWNDATEMMRKKFRGEVKVPGHSCL</sequence>
<feature type="repeat" description="PPR" evidence="2">
    <location>
        <begin position="164"/>
        <end position="198"/>
    </location>
</feature>
<dbReference type="GO" id="GO:0009451">
    <property type="term" value="P:RNA modification"/>
    <property type="evidence" value="ECO:0007669"/>
    <property type="project" value="InterPro"/>
</dbReference>
<gene>
    <name evidence="3" type="ORF">M569_09350</name>
</gene>
<reference evidence="3 4" key="1">
    <citation type="journal article" date="2013" name="BMC Genomics">
        <title>The miniature genome of a carnivorous plant Genlisea aurea contains a low number of genes and short non-coding sequences.</title>
        <authorList>
            <person name="Leushkin E.V."/>
            <person name="Sutormin R.A."/>
            <person name="Nabieva E.R."/>
            <person name="Penin A.A."/>
            <person name="Kondrashov A.S."/>
            <person name="Logacheva M.D."/>
        </authorList>
    </citation>
    <scope>NUCLEOTIDE SEQUENCE [LARGE SCALE GENOMIC DNA]</scope>
</reference>
<comment type="caution">
    <text evidence="3">The sequence shown here is derived from an EMBL/GenBank/DDBJ whole genome shotgun (WGS) entry which is preliminary data.</text>
</comment>
<evidence type="ECO:0008006" key="5">
    <source>
        <dbReference type="Google" id="ProtNLM"/>
    </source>
</evidence>
<feature type="non-terminal residue" evidence="3">
    <location>
        <position position="547"/>
    </location>
</feature>
<dbReference type="EMBL" id="AUSU01004231">
    <property type="protein sequence ID" value="EPS65430.1"/>
    <property type="molecule type" value="Genomic_DNA"/>
</dbReference>
<dbReference type="FunFam" id="1.25.40.10:FF:000381">
    <property type="entry name" value="Pentatricopeptide repeat-containing protein"/>
    <property type="match status" value="1"/>
</dbReference>
<feature type="repeat" description="PPR" evidence="2">
    <location>
        <begin position="63"/>
        <end position="97"/>
    </location>
</feature>
<dbReference type="NCBIfam" id="TIGR00756">
    <property type="entry name" value="PPR"/>
    <property type="match status" value="4"/>
</dbReference>
<evidence type="ECO:0000313" key="3">
    <source>
        <dbReference type="EMBL" id="EPS65430.1"/>
    </source>
</evidence>
<dbReference type="InterPro" id="IPR046960">
    <property type="entry name" value="PPR_At4g14850-like_plant"/>
</dbReference>
<dbReference type="Gene3D" id="1.25.40.10">
    <property type="entry name" value="Tetratricopeptide repeat domain"/>
    <property type="match status" value="3"/>
</dbReference>
<dbReference type="GO" id="GO:0003723">
    <property type="term" value="F:RNA binding"/>
    <property type="evidence" value="ECO:0007669"/>
    <property type="project" value="InterPro"/>
</dbReference>